<organism evidence="2 3">
    <name type="scientific">Actinoplanes octamycinicus</name>
    <dbReference type="NCBI Taxonomy" id="135948"/>
    <lineage>
        <taxon>Bacteria</taxon>
        <taxon>Bacillati</taxon>
        <taxon>Actinomycetota</taxon>
        <taxon>Actinomycetes</taxon>
        <taxon>Micromonosporales</taxon>
        <taxon>Micromonosporaceae</taxon>
        <taxon>Actinoplanes</taxon>
    </lineage>
</organism>
<evidence type="ECO:0000313" key="3">
    <source>
        <dbReference type="Proteomes" id="UP000546162"/>
    </source>
</evidence>
<proteinExistence type="predicted"/>
<dbReference type="Proteomes" id="UP000546162">
    <property type="component" value="Unassembled WGS sequence"/>
</dbReference>
<keyword evidence="1" id="KW-1133">Transmembrane helix</keyword>
<dbReference type="InterPro" id="IPR045728">
    <property type="entry name" value="DUF6082"/>
</dbReference>
<accession>A0A7W7GZW1</accession>
<comment type="caution">
    <text evidence="2">The sequence shown here is derived from an EMBL/GenBank/DDBJ whole genome shotgun (WGS) entry which is preliminary data.</text>
</comment>
<feature type="transmembrane region" description="Helical" evidence="1">
    <location>
        <begin position="47"/>
        <end position="70"/>
    </location>
</feature>
<keyword evidence="1" id="KW-0812">Transmembrane</keyword>
<feature type="transmembrane region" description="Helical" evidence="1">
    <location>
        <begin position="219"/>
        <end position="237"/>
    </location>
</feature>
<keyword evidence="3" id="KW-1185">Reference proteome</keyword>
<gene>
    <name evidence="2" type="ORF">BJY16_004802</name>
</gene>
<dbReference type="RefSeq" id="WP_185041844.1">
    <property type="nucleotide sequence ID" value="NZ_BAABFG010000005.1"/>
</dbReference>
<reference evidence="2 3" key="1">
    <citation type="submission" date="2020-08" db="EMBL/GenBank/DDBJ databases">
        <title>Sequencing the genomes of 1000 actinobacteria strains.</title>
        <authorList>
            <person name="Klenk H.-P."/>
        </authorList>
    </citation>
    <scope>NUCLEOTIDE SEQUENCE [LARGE SCALE GENOMIC DNA]</scope>
    <source>
        <strain evidence="2 3">DSM 45809</strain>
    </source>
</reference>
<dbReference type="AlphaFoldDB" id="A0A7W7GZW1"/>
<keyword evidence="1" id="KW-0472">Membrane</keyword>
<protein>
    <submittedName>
        <fullName evidence="2">Uncharacterized protein</fullName>
    </submittedName>
</protein>
<name>A0A7W7GZW1_9ACTN</name>
<dbReference type="Pfam" id="PF19560">
    <property type="entry name" value="DUF6082"/>
    <property type="match status" value="1"/>
</dbReference>
<evidence type="ECO:0000256" key="1">
    <source>
        <dbReference type="SAM" id="Phobius"/>
    </source>
</evidence>
<dbReference type="EMBL" id="JACHNB010000001">
    <property type="protein sequence ID" value="MBB4741343.1"/>
    <property type="molecule type" value="Genomic_DNA"/>
</dbReference>
<sequence>MRPRTRDLVLGVLAAVVLTCAAASPLILAAAGHWWETDWVQLANIGQAYGAASALFSALAFIGIAAGLLYQARQLRLQRIQVTREKHERLMALASEDPETYGVMFGPIVAAMTPLDMRRRFFCLMLLNYLRMSYENGTYSEDSLRLEALPKHFANAAARQHWAASRRHWLHDDTSRTYRRFARIVDEEFHTAVAMGPPSAEMIVGVASADGRRNQERGWAGPASAAAAGVVIGWLVARRR</sequence>
<evidence type="ECO:0000313" key="2">
    <source>
        <dbReference type="EMBL" id="MBB4741343.1"/>
    </source>
</evidence>